<comment type="caution">
    <text evidence="1">The sequence shown here is derived from an EMBL/GenBank/DDBJ whole genome shotgun (WGS) entry which is preliminary data.</text>
</comment>
<evidence type="ECO:0000313" key="1">
    <source>
        <dbReference type="EMBL" id="KAK0706002.1"/>
    </source>
</evidence>
<protein>
    <submittedName>
        <fullName evidence="1">Uncharacterized protein</fullName>
    </submittedName>
</protein>
<reference evidence="1" key="1">
    <citation type="submission" date="2023-06" db="EMBL/GenBank/DDBJ databases">
        <title>Genome-scale phylogeny and comparative genomics of the fungal order Sordariales.</title>
        <authorList>
            <consortium name="Lawrence Berkeley National Laboratory"/>
            <person name="Hensen N."/>
            <person name="Bonometti L."/>
            <person name="Westerberg I."/>
            <person name="Brannstrom I.O."/>
            <person name="Guillou S."/>
            <person name="Cros-Aarteil S."/>
            <person name="Calhoun S."/>
            <person name="Haridas S."/>
            <person name="Kuo A."/>
            <person name="Mondo S."/>
            <person name="Pangilinan J."/>
            <person name="Riley R."/>
            <person name="LaButti K."/>
            <person name="Andreopoulos B."/>
            <person name="Lipzen A."/>
            <person name="Chen C."/>
            <person name="Yanf M."/>
            <person name="Daum C."/>
            <person name="Ng V."/>
            <person name="Clum A."/>
            <person name="Steindorff A."/>
            <person name="Ohm R."/>
            <person name="Martin F."/>
            <person name="Silar P."/>
            <person name="Natvig D."/>
            <person name="Lalanne C."/>
            <person name="Gautier V."/>
            <person name="Ament-velasquez S.L."/>
            <person name="Kruys A."/>
            <person name="Hutchinson M.I."/>
            <person name="Powell A.J."/>
            <person name="Barry K."/>
            <person name="Miller A.N."/>
            <person name="Grigoriev I.V."/>
            <person name="Debuchy R."/>
            <person name="Gladieux P."/>
            <person name="Thoren M.H."/>
            <person name="Johannesson H."/>
        </authorList>
    </citation>
    <scope>NUCLEOTIDE SEQUENCE</scope>
    <source>
        <strain evidence="1">SMH2392-1A</strain>
    </source>
</reference>
<proteinExistence type="predicted"/>
<organism evidence="1 2">
    <name type="scientific">Lasiosphaeria miniovina</name>
    <dbReference type="NCBI Taxonomy" id="1954250"/>
    <lineage>
        <taxon>Eukaryota</taxon>
        <taxon>Fungi</taxon>
        <taxon>Dikarya</taxon>
        <taxon>Ascomycota</taxon>
        <taxon>Pezizomycotina</taxon>
        <taxon>Sordariomycetes</taxon>
        <taxon>Sordariomycetidae</taxon>
        <taxon>Sordariales</taxon>
        <taxon>Lasiosphaeriaceae</taxon>
        <taxon>Lasiosphaeria</taxon>
    </lineage>
</organism>
<dbReference type="AlphaFoldDB" id="A0AA39ZYJ8"/>
<gene>
    <name evidence="1" type="ORF">B0T26DRAFT_440336</name>
</gene>
<sequence length="74" mass="8323">MFTKIMLRKVQQTAETQARGGLSERGRAVVREMNRVGLYVTCSYFGSRMPLTNNPKNSRYISQQRGSAVAGFGY</sequence>
<dbReference type="Proteomes" id="UP001172101">
    <property type="component" value="Unassembled WGS sequence"/>
</dbReference>
<name>A0AA39ZYJ8_9PEZI</name>
<dbReference type="EMBL" id="JAUIRO010000007">
    <property type="protein sequence ID" value="KAK0706002.1"/>
    <property type="molecule type" value="Genomic_DNA"/>
</dbReference>
<keyword evidence="2" id="KW-1185">Reference proteome</keyword>
<accession>A0AA39ZYJ8</accession>
<dbReference type="GeneID" id="85318312"/>
<dbReference type="RefSeq" id="XP_060291096.1">
    <property type="nucleotide sequence ID" value="XM_060435042.1"/>
</dbReference>
<evidence type="ECO:0000313" key="2">
    <source>
        <dbReference type="Proteomes" id="UP001172101"/>
    </source>
</evidence>